<keyword evidence="9" id="KW-1185">Reference proteome</keyword>
<dbReference type="GO" id="GO:0003677">
    <property type="term" value="F:DNA binding"/>
    <property type="evidence" value="ECO:0007669"/>
    <property type="project" value="UniProtKB-KW"/>
</dbReference>
<dbReference type="PROSITE" id="PS51464">
    <property type="entry name" value="SIS"/>
    <property type="match status" value="1"/>
</dbReference>
<sequence>MKPNADLRKFLETVAEQFQDLSKQLQRIAVYLECHQSDVAFQRVQDVATACSVHPSAVVRFAQRFGFSGYSELQAVFRDSLRVDDASSATYAERIRREAAKGRPDSSAALAHSFIQASKAGLDSLSADFDAQAFEQAVDLLAATRDIYVVGMGRSLSVASYLAYALQNLDKRAHFVSGVGGDPARVVRAMEAGDTLLAISAAPYAPETRHCLEQARARGARALLITDTPLAPICALADVKLFTREQTAFAFRTLTSTICLAQALFIALAYRLEGHAKLPPDDGQSIF</sequence>
<keyword evidence="2" id="KW-0238">DNA-binding</keyword>
<dbReference type="GO" id="GO:0003700">
    <property type="term" value="F:DNA-binding transcription factor activity"/>
    <property type="evidence" value="ECO:0007669"/>
    <property type="project" value="InterPro"/>
</dbReference>
<comment type="caution">
    <text evidence="8">The sequence shown here is derived from an EMBL/GenBank/DDBJ whole genome shotgun (WGS) entry which is preliminary data.</text>
</comment>
<dbReference type="GO" id="GO:0006096">
    <property type="term" value="P:glycolytic process"/>
    <property type="evidence" value="ECO:0007669"/>
    <property type="project" value="UniProtKB-KW"/>
</dbReference>
<keyword evidence="5" id="KW-1133">Transmembrane helix</keyword>
<evidence type="ECO:0000313" key="9">
    <source>
        <dbReference type="Proteomes" id="UP000559809"/>
    </source>
</evidence>
<dbReference type="PANTHER" id="PTHR30514">
    <property type="entry name" value="GLUCOKINASE"/>
    <property type="match status" value="1"/>
</dbReference>
<dbReference type="Gene3D" id="1.10.10.10">
    <property type="entry name" value="Winged helix-like DNA-binding domain superfamily/Winged helix DNA-binding domain"/>
    <property type="match status" value="1"/>
</dbReference>
<dbReference type="SUPFAM" id="SSF53697">
    <property type="entry name" value="SIS domain"/>
    <property type="match status" value="1"/>
</dbReference>
<evidence type="ECO:0000256" key="5">
    <source>
        <dbReference type="SAM" id="Phobius"/>
    </source>
</evidence>
<feature type="domain" description="HTH rpiR-type" evidence="6">
    <location>
        <begin position="8"/>
        <end position="84"/>
    </location>
</feature>
<dbReference type="PROSITE" id="PS51071">
    <property type="entry name" value="HTH_RPIR"/>
    <property type="match status" value="1"/>
</dbReference>
<dbReference type="AlphaFoldDB" id="A0A853FSX3"/>
<evidence type="ECO:0000256" key="3">
    <source>
        <dbReference type="ARBA" id="ARBA00023152"/>
    </source>
</evidence>
<organism evidence="8 9">
    <name type="scientific">Parapusillimonas granuli</name>
    <dbReference type="NCBI Taxonomy" id="380911"/>
    <lineage>
        <taxon>Bacteria</taxon>
        <taxon>Pseudomonadati</taxon>
        <taxon>Pseudomonadota</taxon>
        <taxon>Betaproteobacteria</taxon>
        <taxon>Burkholderiales</taxon>
        <taxon>Alcaligenaceae</taxon>
        <taxon>Parapusillimonas</taxon>
    </lineage>
</organism>
<keyword evidence="5" id="KW-0812">Transmembrane</keyword>
<dbReference type="InterPro" id="IPR009057">
    <property type="entry name" value="Homeodomain-like_sf"/>
</dbReference>
<evidence type="ECO:0000256" key="4">
    <source>
        <dbReference type="ARBA" id="ARBA00023163"/>
    </source>
</evidence>
<accession>A0A853FSX3</accession>
<dbReference type="InterPro" id="IPR035472">
    <property type="entry name" value="RpiR-like_SIS"/>
</dbReference>
<keyword evidence="1" id="KW-0805">Transcription regulation</keyword>
<evidence type="ECO:0000259" key="6">
    <source>
        <dbReference type="PROSITE" id="PS51071"/>
    </source>
</evidence>
<gene>
    <name evidence="8" type="ORF">H0A72_06535</name>
</gene>
<dbReference type="Proteomes" id="UP000559809">
    <property type="component" value="Unassembled WGS sequence"/>
</dbReference>
<evidence type="ECO:0000313" key="8">
    <source>
        <dbReference type="EMBL" id="NYT48965.1"/>
    </source>
</evidence>
<keyword evidence="5" id="KW-0472">Membrane</keyword>
<reference evidence="8 9" key="1">
    <citation type="submission" date="2020-07" db="EMBL/GenBank/DDBJ databases">
        <title>Taxonomic revisions and descriptions of new bacterial species based on genomic comparisons in the high-G+C-content subgroup of the family Alcaligenaceae.</title>
        <authorList>
            <person name="Szabo A."/>
            <person name="Felfoldi T."/>
        </authorList>
    </citation>
    <scope>NUCLEOTIDE SEQUENCE [LARGE SCALE GENOMIC DNA]</scope>
    <source>
        <strain evidence="8 9">LMG 24012</strain>
    </source>
</reference>
<protein>
    <submittedName>
        <fullName evidence="8">MurR/RpiR family transcriptional regulator</fullName>
    </submittedName>
</protein>
<name>A0A853FSX3_9BURK</name>
<dbReference type="InterPro" id="IPR000281">
    <property type="entry name" value="HTH_RpiR"/>
</dbReference>
<dbReference type="EMBL" id="JACCEM010000003">
    <property type="protein sequence ID" value="NYT48965.1"/>
    <property type="molecule type" value="Genomic_DNA"/>
</dbReference>
<evidence type="ECO:0000256" key="2">
    <source>
        <dbReference type="ARBA" id="ARBA00023125"/>
    </source>
</evidence>
<keyword evidence="3" id="KW-0324">Glycolysis</keyword>
<dbReference type="InterPro" id="IPR046348">
    <property type="entry name" value="SIS_dom_sf"/>
</dbReference>
<dbReference type="GO" id="GO:0097367">
    <property type="term" value="F:carbohydrate derivative binding"/>
    <property type="evidence" value="ECO:0007669"/>
    <property type="project" value="InterPro"/>
</dbReference>
<dbReference type="RefSeq" id="WP_180154264.1">
    <property type="nucleotide sequence ID" value="NZ_JACCEM010000003.1"/>
</dbReference>
<dbReference type="Pfam" id="PF01380">
    <property type="entry name" value="SIS"/>
    <property type="match status" value="1"/>
</dbReference>
<evidence type="ECO:0000256" key="1">
    <source>
        <dbReference type="ARBA" id="ARBA00023015"/>
    </source>
</evidence>
<feature type="domain" description="SIS" evidence="7">
    <location>
        <begin position="137"/>
        <end position="279"/>
    </location>
</feature>
<dbReference type="InterPro" id="IPR047640">
    <property type="entry name" value="RpiR-like"/>
</dbReference>
<evidence type="ECO:0000259" key="7">
    <source>
        <dbReference type="PROSITE" id="PS51464"/>
    </source>
</evidence>
<dbReference type="PANTHER" id="PTHR30514:SF20">
    <property type="entry name" value="TRANSCRIPTIONAL REGULATOR"/>
    <property type="match status" value="1"/>
</dbReference>
<dbReference type="Gene3D" id="3.40.50.10490">
    <property type="entry name" value="Glucose-6-phosphate isomerase like protein, domain 1"/>
    <property type="match status" value="1"/>
</dbReference>
<dbReference type="CDD" id="cd05013">
    <property type="entry name" value="SIS_RpiR"/>
    <property type="match status" value="1"/>
</dbReference>
<dbReference type="InterPro" id="IPR001347">
    <property type="entry name" value="SIS_dom"/>
</dbReference>
<dbReference type="InterPro" id="IPR036388">
    <property type="entry name" value="WH-like_DNA-bd_sf"/>
</dbReference>
<feature type="transmembrane region" description="Helical" evidence="5">
    <location>
        <begin position="249"/>
        <end position="270"/>
    </location>
</feature>
<dbReference type="Pfam" id="PF01418">
    <property type="entry name" value="HTH_6"/>
    <property type="match status" value="1"/>
</dbReference>
<proteinExistence type="predicted"/>
<dbReference type="SUPFAM" id="SSF46689">
    <property type="entry name" value="Homeodomain-like"/>
    <property type="match status" value="1"/>
</dbReference>
<keyword evidence="4" id="KW-0804">Transcription</keyword>